<dbReference type="GO" id="GO:0008784">
    <property type="term" value="F:alanine racemase activity"/>
    <property type="evidence" value="ECO:0007669"/>
    <property type="project" value="UniProtKB-UniRule"/>
</dbReference>
<dbReference type="GO" id="GO:0030170">
    <property type="term" value="F:pyridoxal phosphate binding"/>
    <property type="evidence" value="ECO:0007669"/>
    <property type="project" value="UniProtKB-UniRule"/>
</dbReference>
<dbReference type="InterPro" id="IPR029066">
    <property type="entry name" value="PLP-binding_barrel"/>
</dbReference>
<comment type="similarity">
    <text evidence="4">Belongs to the alanine racemase family.</text>
</comment>
<dbReference type="SUPFAM" id="SSF50621">
    <property type="entry name" value="Alanine racemase C-terminal domain-like"/>
    <property type="match status" value="1"/>
</dbReference>
<dbReference type="PANTHER" id="PTHR30511:SF0">
    <property type="entry name" value="ALANINE RACEMASE, CATABOLIC-RELATED"/>
    <property type="match status" value="1"/>
</dbReference>
<dbReference type="FunFam" id="3.20.20.10:FF:000002">
    <property type="entry name" value="Alanine racemase"/>
    <property type="match status" value="1"/>
</dbReference>
<protein>
    <recommendedName>
        <fullName evidence="4">Alanine racemase</fullName>
        <ecNumber evidence="4">5.1.1.1</ecNumber>
    </recommendedName>
</protein>
<feature type="binding site" evidence="4 6">
    <location>
        <position position="324"/>
    </location>
    <ligand>
        <name>substrate</name>
    </ligand>
</feature>
<dbReference type="HAMAP" id="MF_01201">
    <property type="entry name" value="Ala_racemase"/>
    <property type="match status" value="1"/>
</dbReference>
<feature type="active site" description="Proton acceptor; specific for L-alanine" evidence="4">
    <location>
        <position position="276"/>
    </location>
</feature>
<evidence type="ECO:0000256" key="2">
    <source>
        <dbReference type="ARBA" id="ARBA00022898"/>
    </source>
</evidence>
<dbReference type="GO" id="GO:0030632">
    <property type="term" value="P:D-alanine biosynthetic process"/>
    <property type="evidence" value="ECO:0007669"/>
    <property type="project" value="UniProtKB-UniRule"/>
</dbReference>
<dbReference type="SUPFAM" id="SSF51419">
    <property type="entry name" value="PLP-binding barrel"/>
    <property type="match status" value="1"/>
</dbReference>
<sequence>MDEWNEKLKACQRGYVEINLDAIVENMCSMKKQIGAHTKMLGVVKADGYGHGSVPIARRLEGLDFLYGFAVATVEEAYKLRRAGIKKPILILGYAFPDSYEMLARWEIRPAVFREDSLKALSQGAKAAGKRLKVHVKVDTGMSRIGIMPDDEGLVFVRRLSMEPGIEIEGIFTHFAKADTRDKTSARQQLCIFQDFLKRIEEELGIKIPIKHCSNSAGILELPEAHMDLVRAGIALYGLYPSGEMRRDVVPLRPALSWYSTVIYLKTIQKGQSVGYGSTFTAKRDTRVATIPIGYGDGYPRSLSGKGYVLIRGRKAPILGRICMDQFMVDVSEIPEAAEGDRVTLLGVDGREQISAEELGELSGRFHYELVCDIGTRIPRVYLQGGEKF</sequence>
<reference evidence="8" key="2">
    <citation type="submission" date="2021-04" db="EMBL/GenBank/DDBJ databases">
        <authorList>
            <person name="Gilroy R."/>
        </authorList>
    </citation>
    <scope>NUCLEOTIDE SEQUENCE</scope>
    <source>
        <strain evidence="8">CHK195-6426</strain>
    </source>
</reference>
<dbReference type="InterPro" id="IPR000821">
    <property type="entry name" value="Ala_racemase"/>
</dbReference>
<organism evidence="8 9">
    <name type="scientific">Candidatus Acetatifactor stercoripullorum</name>
    <dbReference type="NCBI Taxonomy" id="2838414"/>
    <lineage>
        <taxon>Bacteria</taxon>
        <taxon>Bacillati</taxon>
        <taxon>Bacillota</taxon>
        <taxon>Clostridia</taxon>
        <taxon>Lachnospirales</taxon>
        <taxon>Lachnospiraceae</taxon>
        <taxon>Acetatifactor</taxon>
    </lineage>
</organism>
<dbReference type="EMBL" id="DXGH01000014">
    <property type="protein sequence ID" value="HIW80511.1"/>
    <property type="molecule type" value="Genomic_DNA"/>
</dbReference>
<comment type="catalytic activity">
    <reaction evidence="4">
        <text>L-alanine = D-alanine</text>
        <dbReference type="Rhea" id="RHEA:20249"/>
        <dbReference type="ChEBI" id="CHEBI:57416"/>
        <dbReference type="ChEBI" id="CHEBI:57972"/>
        <dbReference type="EC" id="5.1.1.1"/>
    </reaction>
</comment>
<keyword evidence="3 4" id="KW-0413">Isomerase</keyword>
<keyword evidence="2 4" id="KW-0663">Pyridoxal phosphate</keyword>
<feature type="binding site" evidence="4 6">
    <location>
        <position position="144"/>
    </location>
    <ligand>
        <name>substrate</name>
    </ligand>
</feature>
<dbReference type="GO" id="GO:0009252">
    <property type="term" value="P:peptidoglycan biosynthetic process"/>
    <property type="evidence" value="ECO:0007669"/>
    <property type="project" value="TreeGrafter"/>
</dbReference>
<comment type="cofactor">
    <cofactor evidence="1 4 5">
        <name>pyridoxal 5'-phosphate</name>
        <dbReference type="ChEBI" id="CHEBI:597326"/>
    </cofactor>
</comment>
<proteinExistence type="inferred from homology"/>
<evidence type="ECO:0000256" key="3">
    <source>
        <dbReference type="ARBA" id="ARBA00023235"/>
    </source>
</evidence>
<accession>A0A9D1R2K0</accession>
<dbReference type="CDD" id="cd00430">
    <property type="entry name" value="PLPDE_III_AR"/>
    <property type="match status" value="1"/>
</dbReference>
<dbReference type="NCBIfam" id="TIGR00492">
    <property type="entry name" value="alr"/>
    <property type="match status" value="1"/>
</dbReference>
<evidence type="ECO:0000313" key="9">
    <source>
        <dbReference type="Proteomes" id="UP000824265"/>
    </source>
</evidence>
<reference evidence="8" key="1">
    <citation type="journal article" date="2021" name="PeerJ">
        <title>Extensive microbial diversity within the chicken gut microbiome revealed by metagenomics and culture.</title>
        <authorList>
            <person name="Gilroy R."/>
            <person name="Ravi A."/>
            <person name="Getino M."/>
            <person name="Pursley I."/>
            <person name="Horton D.L."/>
            <person name="Alikhan N.F."/>
            <person name="Baker D."/>
            <person name="Gharbi K."/>
            <person name="Hall N."/>
            <person name="Watson M."/>
            <person name="Adriaenssens E.M."/>
            <person name="Foster-Nyarko E."/>
            <person name="Jarju S."/>
            <person name="Secka A."/>
            <person name="Antonio M."/>
            <person name="Oren A."/>
            <person name="Chaudhuri R.R."/>
            <person name="La Ragione R."/>
            <person name="Hildebrand F."/>
            <person name="Pallen M.J."/>
        </authorList>
    </citation>
    <scope>NUCLEOTIDE SEQUENCE</scope>
    <source>
        <strain evidence="8">CHK195-6426</strain>
    </source>
</reference>
<feature type="domain" description="Alanine racemase C-terminal" evidence="7">
    <location>
        <begin position="255"/>
        <end position="383"/>
    </location>
</feature>
<comment type="caution">
    <text evidence="8">The sequence shown here is derived from an EMBL/GenBank/DDBJ whole genome shotgun (WGS) entry which is preliminary data.</text>
</comment>
<dbReference type="Proteomes" id="UP000824265">
    <property type="component" value="Unassembled WGS sequence"/>
</dbReference>
<dbReference type="AlphaFoldDB" id="A0A9D1R2K0"/>
<feature type="modified residue" description="N6-(pyridoxal phosphate)lysine" evidence="4 5">
    <location>
        <position position="45"/>
    </location>
</feature>
<dbReference type="InterPro" id="IPR009006">
    <property type="entry name" value="Ala_racemase/Decarboxylase_C"/>
</dbReference>
<dbReference type="PANTHER" id="PTHR30511">
    <property type="entry name" value="ALANINE RACEMASE"/>
    <property type="match status" value="1"/>
</dbReference>
<dbReference type="Pfam" id="PF00842">
    <property type="entry name" value="Ala_racemase_C"/>
    <property type="match status" value="1"/>
</dbReference>
<dbReference type="PROSITE" id="PS00395">
    <property type="entry name" value="ALANINE_RACEMASE"/>
    <property type="match status" value="1"/>
</dbReference>
<dbReference type="InterPro" id="IPR011079">
    <property type="entry name" value="Ala_racemase_C"/>
</dbReference>
<name>A0A9D1R2K0_9FIRM</name>
<feature type="active site" description="Proton acceptor; specific for D-alanine" evidence="4">
    <location>
        <position position="45"/>
    </location>
</feature>
<evidence type="ECO:0000313" key="8">
    <source>
        <dbReference type="EMBL" id="HIW80511.1"/>
    </source>
</evidence>
<comment type="pathway">
    <text evidence="4">Amino-acid biosynthesis; D-alanine biosynthesis; D-alanine from L-alanine: step 1/1.</text>
</comment>
<evidence type="ECO:0000256" key="1">
    <source>
        <dbReference type="ARBA" id="ARBA00001933"/>
    </source>
</evidence>
<dbReference type="InterPro" id="IPR020622">
    <property type="entry name" value="Ala_racemase_pyridoxalP-BS"/>
</dbReference>
<comment type="function">
    <text evidence="4">Catalyzes the interconversion of L-alanine and D-alanine. May also act on other amino acids.</text>
</comment>
<dbReference type="GO" id="GO:0005829">
    <property type="term" value="C:cytosol"/>
    <property type="evidence" value="ECO:0007669"/>
    <property type="project" value="TreeGrafter"/>
</dbReference>
<dbReference type="Pfam" id="PF01168">
    <property type="entry name" value="Ala_racemase_N"/>
    <property type="match status" value="1"/>
</dbReference>
<gene>
    <name evidence="8" type="primary">alr</name>
    <name evidence="8" type="ORF">H9742_03120</name>
</gene>
<evidence type="ECO:0000256" key="5">
    <source>
        <dbReference type="PIRSR" id="PIRSR600821-50"/>
    </source>
</evidence>
<dbReference type="InterPro" id="IPR001608">
    <property type="entry name" value="Ala_racemase_N"/>
</dbReference>
<dbReference type="PRINTS" id="PR00992">
    <property type="entry name" value="ALARACEMASE"/>
</dbReference>
<dbReference type="Gene3D" id="2.40.37.10">
    <property type="entry name" value="Lyase, Ornithine Decarboxylase, Chain A, domain 1"/>
    <property type="match status" value="1"/>
</dbReference>
<evidence type="ECO:0000256" key="4">
    <source>
        <dbReference type="HAMAP-Rule" id="MF_01201"/>
    </source>
</evidence>
<dbReference type="Gene3D" id="3.20.20.10">
    <property type="entry name" value="Alanine racemase"/>
    <property type="match status" value="1"/>
</dbReference>
<evidence type="ECO:0000259" key="7">
    <source>
        <dbReference type="SMART" id="SM01005"/>
    </source>
</evidence>
<dbReference type="SMART" id="SM01005">
    <property type="entry name" value="Ala_racemase_C"/>
    <property type="match status" value="1"/>
</dbReference>
<evidence type="ECO:0000256" key="6">
    <source>
        <dbReference type="PIRSR" id="PIRSR600821-52"/>
    </source>
</evidence>
<dbReference type="EC" id="5.1.1.1" evidence="4"/>